<dbReference type="SUPFAM" id="SSF51556">
    <property type="entry name" value="Metallo-dependent hydrolases"/>
    <property type="match status" value="1"/>
</dbReference>
<dbReference type="InterPro" id="IPR032466">
    <property type="entry name" value="Metal_Hydrolase"/>
</dbReference>
<dbReference type="Gene3D" id="3.10.310.70">
    <property type="match status" value="1"/>
</dbReference>
<gene>
    <name evidence="2" type="ORF">B0I36DRAFT_350561</name>
</gene>
<dbReference type="RefSeq" id="XP_046012028.1">
    <property type="nucleotide sequence ID" value="XM_046156915.1"/>
</dbReference>
<dbReference type="SUPFAM" id="SSF51338">
    <property type="entry name" value="Composite domain of metallo-dependent hydrolases"/>
    <property type="match status" value="1"/>
</dbReference>
<dbReference type="GO" id="GO:0016810">
    <property type="term" value="F:hydrolase activity, acting on carbon-nitrogen (but not peptide) bonds"/>
    <property type="evidence" value="ECO:0007669"/>
    <property type="project" value="InterPro"/>
</dbReference>
<dbReference type="OrthoDB" id="194468at2759"/>
<name>A0A9P9BQ17_9PEZI</name>
<comment type="caution">
    <text evidence="2">The sequence shown here is derived from an EMBL/GenBank/DDBJ whole genome shotgun (WGS) entry which is preliminary data.</text>
</comment>
<dbReference type="Gene3D" id="2.30.40.10">
    <property type="entry name" value="Urease, subunit C, domain 1"/>
    <property type="match status" value="1"/>
</dbReference>
<accession>A0A9P9BQ17</accession>
<evidence type="ECO:0000313" key="2">
    <source>
        <dbReference type="EMBL" id="KAH7029740.1"/>
    </source>
</evidence>
<dbReference type="InterPro" id="IPR011059">
    <property type="entry name" value="Metal-dep_hydrolase_composite"/>
</dbReference>
<dbReference type="PANTHER" id="PTHR22642:SF2">
    <property type="entry name" value="PROTEIN LONG AFTER FAR-RED 3"/>
    <property type="match status" value="1"/>
</dbReference>
<keyword evidence="3" id="KW-1185">Reference proteome</keyword>
<reference evidence="2" key="1">
    <citation type="journal article" date="2021" name="Nat. Commun.">
        <title>Genetic determinants of endophytism in the Arabidopsis root mycobiome.</title>
        <authorList>
            <person name="Mesny F."/>
            <person name="Miyauchi S."/>
            <person name="Thiergart T."/>
            <person name="Pickel B."/>
            <person name="Atanasova L."/>
            <person name="Karlsson M."/>
            <person name="Huettel B."/>
            <person name="Barry K.W."/>
            <person name="Haridas S."/>
            <person name="Chen C."/>
            <person name="Bauer D."/>
            <person name="Andreopoulos W."/>
            <person name="Pangilinan J."/>
            <person name="LaButti K."/>
            <person name="Riley R."/>
            <person name="Lipzen A."/>
            <person name="Clum A."/>
            <person name="Drula E."/>
            <person name="Henrissat B."/>
            <person name="Kohler A."/>
            <person name="Grigoriev I.V."/>
            <person name="Martin F.M."/>
            <person name="Hacquard S."/>
        </authorList>
    </citation>
    <scope>NUCLEOTIDE SEQUENCE</scope>
    <source>
        <strain evidence="2">MPI-CAGE-CH-0230</strain>
    </source>
</reference>
<dbReference type="Proteomes" id="UP000756346">
    <property type="component" value="Unassembled WGS sequence"/>
</dbReference>
<proteinExistence type="predicted"/>
<dbReference type="EMBL" id="JAGTJQ010000006">
    <property type="protein sequence ID" value="KAH7029740.1"/>
    <property type="molecule type" value="Genomic_DNA"/>
</dbReference>
<evidence type="ECO:0000313" key="3">
    <source>
        <dbReference type="Proteomes" id="UP000756346"/>
    </source>
</evidence>
<feature type="domain" description="Amidohydrolase 3" evidence="1">
    <location>
        <begin position="95"/>
        <end position="468"/>
    </location>
</feature>
<dbReference type="AlphaFoldDB" id="A0A9P9BQ17"/>
<dbReference type="Pfam" id="PF07969">
    <property type="entry name" value="Amidohydro_3"/>
    <property type="match status" value="1"/>
</dbReference>
<dbReference type="Gene3D" id="3.20.20.140">
    <property type="entry name" value="Metal-dependent hydrolases"/>
    <property type="match status" value="1"/>
</dbReference>
<organism evidence="2 3">
    <name type="scientific">Microdochium trichocladiopsis</name>
    <dbReference type="NCBI Taxonomy" id="1682393"/>
    <lineage>
        <taxon>Eukaryota</taxon>
        <taxon>Fungi</taxon>
        <taxon>Dikarya</taxon>
        <taxon>Ascomycota</taxon>
        <taxon>Pezizomycotina</taxon>
        <taxon>Sordariomycetes</taxon>
        <taxon>Xylariomycetidae</taxon>
        <taxon>Xylariales</taxon>
        <taxon>Microdochiaceae</taxon>
        <taxon>Microdochium</taxon>
    </lineage>
</organism>
<protein>
    <submittedName>
        <fullName evidence="2">Amidohydrolase family-domain-containing protein</fullName>
    </submittedName>
</protein>
<sequence>MAFSVKTDVVIRAKRTCLGLVEDFNGLDDAVGPDTRAKDVPEQTVLPAFDDTNTHMIFAGLSQFDVPVHLATSIDEMTWWPQHCGQLARPQAGAINADTPTPADGKIGRSTNSRLNGHLQDQAMVPTLCLMPPATLEDRISGLESTSAAYAASGIGCVRDCAVPVTDLPILSAARAAGKLHVRTRALVSAIGLTSVGAVAGLVDQMEEYRHLQRDEWLSVWGVKFVLDGGIEAIATMEGYVGRPDEGCCVATDFCGVLVGYRQDTRGHGRCGWRIGTDAYGDRAIETLLGVYEKIQQRHPHLAPGSLVMEHGGLADAGTQARAVAMGIPVTIQLPLLHDVAAIQALYIGEERTARLFPARSWLDAGAIVGGGSDYPIGKFGAMRSVWVMTTRESVAGVVGPEHIIKSHEAVALHTTEAARLLRETDSRGDLTPGKVADITIWPRDPLAVSDPYDLRDLEPTYTIIGGELKHEPKTT</sequence>
<dbReference type="InterPro" id="IPR013108">
    <property type="entry name" value="Amidohydro_3"/>
</dbReference>
<dbReference type="PANTHER" id="PTHR22642">
    <property type="entry name" value="IMIDAZOLONEPROPIONASE"/>
    <property type="match status" value="1"/>
</dbReference>
<evidence type="ECO:0000259" key="1">
    <source>
        <dbReference type="Pfam" id="PF07969"/>
    </source>
</evidence>
<dbReference type="GeneID" id="70186461"/>